<organism evidence="1 2">
    <name type="scientific">Forsythia ovata</name>
    <dbReference type="NCBI Taxonomy" id="205694"/>
    <lineage>
        <taxon>Eukaryota</taxon>
        <taxon>Viridiplantae</taxon>
        <taxon>Streptophyta</taxon>
        <taxon>Embryophyta</taxon>
        <taxon>Tracheophyta</taxon>
        <taxon>Spermatophyta</taxon>
        <taxon>Magnoliopsida</taxon>
        <taxon>eudicotyledons</taxon>
        <taxon>Gunneridae</taxon>
        <taxon>Pentapetalae</taxon>
        <taxon>asterids</taxon>
        <taxon>lamiids</taxon>
        <taxon>Lamiales</taxon>
        <taxon>Oleaceae</taxon>
        <taxon>Forsythieae</taxon>
        <taxon>Forsythia</taxon>
    </lineage>
</organism>
<protein>
    <submittedName>
        <fullName evidence="1">Uncharacterized protein</fullName>
    </submittedName>
</protein>
<evidence type="ECO:0000313" key="2">
    <source>
        <dbReference type="Proteomes" id="UP001604277"/>
    </source>
</evidence>
<dbReference type="Proteomes" id="UP001604277">
    <property type="component" value="Unassembled WGS sequence"/>
</dbReference>
<name>A0ABD1SIK0_9LAMI</name>
<accession>A0ABD1SIK0</accession>
<keyword evidence="2" id="KW-1185">Reference proteome</keyword>
<reference evidence="2" key="1">
    <citation type="submission" date="2024-07" db="EMBL/GenBank/DDBJ databases">
        <title>Two chromosome-level genome assemblies of Korean endemic species Abeliophyllum distichum and Forsythia ovata (Oleaceae).</title>
        <authorList>
            <person name="Jang H."/>
        </authorList>
    </citation>
    <scope>NUCLEOTIDE SEQUENCE [LARGE SCALE GENOMIC DNA]</scope>
</reference>
<evidence type="ECO:0000313" key="1">
    <source>
        <dbReference type="EMBL" id="KAL2500553.1"/>
    </source>
</evidence>
<comment type="caution">
    <text evidence="1">The sequence shown here is derived from an EMBL/GenBank/DDBJ whole genome shotgun (WGS) entry which is preliminary data.</text>
</comment>
<proteinExistence type="predicted"/>
<gene>
    <name evidence="1" type="ORF">Fot_34401</name>
</gene>
<dbReference type="EMBL" id="JBFOLJ010000010">
    <property type="protein sequence ID" value="KAL2500553.1"/>
    <property type="molecule type" value="Genomic_DNA"/>
</dbReference>
<sequence>MEEENTASQDSKEYETEHDAEPSYFFHQHSPWVSQPPPVCHDHYITYVVIMEMEKLERRFHSSTSACDSSTCNTTNVPKAQLEVGAKKEAGLDDGMEEPEKKRMLKEKVGEELVAGKQAGENENVIDETKYVENGSPDLVPSYCSDVEAKCLLDLLNEEGWLTGEVMNEALYHIPDRALKFPNLFEQDCCILDCYLCQFVQSARGIDGTIVA</sequence>
<dbReference type="AlphaFoldDB" id="A0ABD1SIK0"/>